<dbReference type="AlphaFoldDB" id="D5AAG9"/>
<keyword evidence="1" id="KW-0732">Signal</keyword>
<evidence type="ECO:0000313" key="2">
    <source>
        <dbReference type="EMBL" id="ADE76538.1"/>
    </source>
</evidence>
<evidence type="ECO:0000256" key="1">
    <source>
        <dbReference type="ARBA" id="ARBA00022729"/>
    </source>
</evidence>
<dbReference type="InterPro" id="IPR040361">
    <property type="entry name" value="TPD1"/>
</dbReference>
<name>D5AAG9_PICSI</name>
<organism evidence="2">
    <name type="scientific">Picea sitchensis</name>
    <name type="common">Sitka spruce</name>
    <name type="synonym">Pinus sitchensis</name>
    <dbReference type="NCBI Taxonomy" id="3332"/>
    <lineage>
        <taxon>Eukaryota</taxon>
        <taxon>Viridiplantae</taxon>
        <taxon>Streptophyta</taxon>
        <taxon>Embryophyta</taxon>
        <taxon>Tracheophyta</taxon>
        <taxon>Spermatophyta</taxon>
        <taxon>Pinopsida</taxon>
        <taxon>Pinidae</taxon>
        <taxon>Conifers I</taxon>
        <taxon>Pinales</taxon>
        <taxon>Pinaceae</taxon>
        <taxon>Picea</taxon>
    </lineage>
</organism>
<sequence length="178" mass="20053">MLLCQMWSFIVFKRVIRGGILLLLFLVLLLQLLNFASIYSAGTPSLSDMHLKVSEIVSPEMAKTQISAGHKTRRLLRTGKCSNRDISITQYPDTSSGIPEYIVQIVNTCMHGCAPSNIHLHCGWFASAKVLNPNTFRRTAYDDCLVNAGRPLKPSQIIRFAYENSFMYPLSFKSARFC</sequence>
<dbReference type="EMBL" id="BT123203">
    <property type="protein sequence ID" value="ADE76538.1"/>
    <property type="molecule type" value="mRNA"/>
</dbReference>
<proteinExistence type="evidence at transcript level"/>
<dbReference type="OMA" id="QMWSFIV"/>
<dbReference type="GO" id="GO:0001709">
    <property type="term" value="P:cell fate determination"/>
    <property type="evidence" value="ECO:0007669"/>
    <property type="project" value="TreeGrafter"/>
</dbReference>
<accession>D5AAG9</accession>
<dbReference type="PANTHER" id="PTHR33184">
    <property type="entry name" value="PROTEIN TAPETUM DETERMINANT 1-LIKE-RELATED"/>
    <property type="match status" value="1"/>
</dbReference>
<dbReference type="PANTHER" id="PTHR33184:SF2">
    <property type="entry name" value="APPLE DOMAIN-CONTAINING PROTEIN"/>
    <property type="match status" value="1"/>
</dbReference>
<protein>
    <recommendedName>
        <fullName evidence="3">Protein TAPETUM DETERMINANT 1</fullName>
    </recommendedName>
</protein>
<reference evidence="2" key="1">
    <citation type="submission" date="2010-04" db="EMBL/GenBank/DDBJ databases">
        <authorList>
            <person name="Reid K.E."/>
            <person name="Liao N."/>
            <person name="Chan S."/>
            <person name="Docking R."/>
            <person name="Taylor G."/>
            <person name="Moore R."/>
            <person name="Mayo M."/>
            <person name="Munro S."/>
            <person name="King J."/>
            <person name="Yanchuk A."/>
            <person name="Holt R."/>
            <person name="Jones S."/>
            <person name="Marra M."/>
            <person name="Ritland C.E."/>
            <person name="Ritland K."/>
            <person name="Bohlmann J."/>
        </authorList>
    </citation>
    <scope>NUCLEOTIDE SEQUENCE</scope>
    <source>
        <tissue evidence="2">Bud</tissue>
    </source>
</reference>
<dbReference type="Pfam" id="PF24068">
    <property type="entry name" value="TPD1_C"/>
    <property type="match status" value="1"/>
</dbReference>
<evidence type="ECO:0008006" key="3">
    <source>
        <dbReference type="Google" id="ProtNLM"/>
    </source>
</evidence>